<keyword evidence="3" id="KW-1185">Reference proteome</keyword>
<dbReference type="InterPro" id="IPR028978">
    <property type="entry name" value="Chorismate_lyase_/UTRA_dom_sf"/>
</dbReference>
<accession>A0ABV8KUJ3</accession>
<sequence length="172" mass="18420">MTTARWASSSDRYLTPGQGDAWAAEAASTGQRGTQQLLDVATVPAPADVADALQLAAGEPVIRRRRLILADDRPVELATSYYPVDIAADTPLAGTAKIRGGAVGLLAELGFRAQEAREELMARTADAEELGHLRLDPGAAVLVLSRTILDPNGRAYEHSVMVTTRPQRYVRT</sequence>
<comment type="caution">
    <text evidence="2">The sequence shown here is derived from an EMBL/GenBank/DDBJ whole genome shotgun (WGS) entry which is preliminary data.</text>
</comment>
<dbReference type="PANTHER" id="PTHR44846">
    <property type="entry name" value="MANNOSYL-D-GLYCERATE TRANSPORT/METABOLISM SYSTEM REPRESSOR MNGR-RELATED"/>
    <property type="match status" value="1"/>
</dbReference>
<dbReference type="Gene3D" id="3.40.1410.10">
    <property type="entry name" value="Chorismate lyase-like"/>
    <property type="match status" value="1"/>
</dbReference>
<evidence type="ECO:0000313" key="3">
    <source>
        <dbReference type="Proteomes" id="UP001595868"/>
    </source>
</evidence>
<dbReference type="PANTHER" id="PTHR44846:SF17">
    <property type="entry name" value="GNTR-FAMILY TRANSCRIPTIONAL REGULATOR"/>
    <property type="match status" value="1"/>
</dbReference>
<evidence type="ECO:0000313" key="2">
    <source>
        <dbReference type="EMBL" id="MFC4109860.1"/>
    </source>
</evidence>
<organism evidence="2 3">
    <name type="scientific">Micromonospora zhanjiangensis</name>
    <dbReference type="NCBI Taxonomy" id="1522057"/>
    <lineage>
        <taxon>Bacteria</taxon>
        <taxon>Bacillati</taxon>
        <taxon>Actinomycetota</taxon>
        <taxon>Actinomycetes</taxon>
        <taxon>Micromonosporales</taxon>
        <taxon>Micromonosporaceae</taxon>
        <taxon>Micromonospora</taxon>
    </lineage>
</organism>
<dbReference type="Proteomes" id="UP001595868">
    <property type="component" value="Unassembled WGS sequence"/>
</dbReference>
<feature type="domain" description="UbiC transcription regulator-associated" evidence="1">
    <location>
        <begin position="28"/>
        <end position="170"/>
    </location>
</feature>
<proteinExistence type="predicted"/>
<reference evidence="3" key="1">
    <citation type="journal article" date="2019" name="Int. J. Syst. Evol. Microbiol.">
        <title>The Global Catalogue of Microorganisms (GCM) 10K type strain sequencing project: providing services to taxonomists for standard genome sequencing and annotation.</title>
        <authorList>
            <consortium name="The Broad Institute Genomics Platform"/>
            <consortium name="The Broad Institute Genome Sequencing Center for Infectious Disease"/>
            <person name="Wu L."/>
            <person name="Ma J."/>
        </authorList>
    </citation>
    <scope>NUCLEOTIDE SEQUENCE [LARGE SCALE GENOMIC DNA]</scope>
    <source>
        <strain evidence="3">2902at01</strain>
    </source>
</reference>
<dbReference type="Pfam" id="PF07702">
    <property type="entry name" value="UTRA"/>
    <property type="match status" value="1"/>
</dbReference>
<protein>
    <submittedName>
        <fullName evidence="2">GntR family transcriptional regulator</fullName>
    </submittedName>
</protein>
<dbReference type="EMBL" id="JBHSBN010000029">
    <property type="protein sequence ID" value="MFC4109860.1"/>
    <property type="molecule type" value="Genomic_DNA"/>
</dbReference>
<dbReference type="InterPro" id="IPR050679">
    <property type="entry name" value="Bact_HTH_transcr_reg"/>
</dbReference>
<dbReference type="RefSeq" id="WP_377551805.1">
    <property type="nucleotide sequence ID" value="NZ_JBHSBN010000029.1"/>
</dbReference>
<name>A0ABV8KUJ3_9ACTN</name>
<dbReference type="SUPFAM" id="SSF64288">
    <property type="entry name" value="Chorismate lyase-like"/>
    <property type="match status" value="1"/>
</dbReference>
<dbReference type="SMART" id="SM00866">
    <property type="entry name" value="UTRA"/>
    <property type="match status" value="1"/>
</dbReference>
<gene>
    <name evidence="2" type="ORF">ACFOX0_28515</name>
</gene>
<evidence type="ECO:0000259" key="1">
    <source>
        <dbReference type="SMART" id="SM00866"/>
    </source>
</evidence>
<dbReference type="InterPro" id="IPR011663">
    <property type="entry name" value="UTRA"/>
</dbReference>